<evidence type="ECO:0000256" key="1">
    <source>
        <dbReference type="SAM" id="SignalP"/>
    </source>
</evidence>
<evidence type="ECO:0000259" key="2">
    <source>
        <dbReference type="Pfam" id="PF14368"/>
    </source>
</evidence>
<dbReference type="InterPro" id="IPR044741">
    <property type="entry name" value="NsLTP-like"/>
</dbReference>
<feature type="domain" description="Bifunctional inhibitor/plant lipid transfer protein/seed storage helical" evidence="2">
    <location>
        <begin position="16"/>
        <end position="97"/>
    </location>
</feature>
<dbReference type="SMR" id="A0A9D5H1M2"/>
<dbReference type="EMBL" id="JAGGNH010000131">
    <property type="protein sequence ID" value="KAJ0959927.1"/>
    <property type="molecule type" value="Genomic_DNA"/>
</dbReference>
<organism evidence="3 4">
    <name type="scientific">Dioscorea zingiberensis</name>
    <dbReference type="NCBI Taxonomy" id="325984"/>
    <lineage>
        <taxon>Eukaryota</taxon>
        <taxon>Viridiplantae</taxon>
        <taxon>Streptophyta</taxon>
        <taxon>Embryophyta</taxon>
        <taxon>Tracheophyta</taxon>
        <taxon>Spermatophyta</taxon>
        <taxon>Magnoliopsida</taxon>
        <taxon>Liliopsida</taxon>
        <taxon>Dioscoreales</taxon>
        <taxon>Dioscoreaceae</taxon>
        <taxon>Dioscorea</taxon>
    </lineage>
</organism>
<dbReference type="InterPro" id="IPR016140">
    <property type="entry name" value="Bifunc_inhib/LTP/seed_store"/>
</dbReference>
<evidence type="ECO:0000313" key="4">
    <source>
        <dbReference type="Proteomes" id="UP001085076"/>
    </source>
</evidence>
<accession>A0A9D5H1M2</accession>
<dbReference type="PANTHER" id="PTHR33122">
    <property type="entry name" value="LIPID BINDING PROTEIN-RELATED"/>
    <property type="match status" value="1"/>
</dbReference>
<proteinExistence type="predicted"/>
<dbReference type="Gene3D" id="1.10.110.10">
    <property type="entry name" value="Plant lipid-transfer and hydrophobic proteins"/>
    <property type="match status" value="1"/>
</dbReference>
<dbReference type="GO" id="GO:0005504">
    <property type="term" value="F:fatty acid binding"/>
    <property type="evidence" value="ECO:0007669"/>
    <property type="project" value="InterPro"/>
</dbReference>
<keyword evidence="4" id="KW-1185">Reference proteome</keyword>
<dbReference type="SUPFAM" id="SSF47699">
    <property type="entry name" value="Bifunctional inhibitor/lipid-transfer protein/seed storage 2S albumin"/>
    <property type="match status" value="1"/>
</dbReference>
<comment type="caution">
    <text evidence="3">The sequence shown here is derived from an EMBL/GenBank/DDBJ whole genome shotgun (WGS) entry which is preliminary data.</text>
</comment>
<dbReference type="InterPro" id="IPR039265">
    <property type="entry name" value="DIR1-like"/>
</dbReference>
<feature type="chain" id="PRO_5039439652" description="Bifunctional inhibitor/plant lipid transfer protein/seed storage helical domain-containing protein" evidence="1">
    <location>
        <begin position="24"/>
        <end position="132"/>
    </location>
</feature>
<name>A0A9D5H1M2_9LILI</name>
<dbReference type="InterPro" id="IPR036312">
    <property type="entry name" value="Bifun_inhib/LTP/seed_sf"/>
</dbReference>
<dbReference type="OrthoDB" id="643149at2759"/>
<protein>
    <recommendedName>
        <fullName evidence="2">Bifunctional inhibitor/plant lipid transfer protein/seed storage helical domain-containing protein</fullName>
    </recommendedName>
</protein>
<sequence>MEAYKKLVIIAALVLALAIGSNGQGQSSICRMTKDGFVACAPSVAATPGVSPAAPTAECCSALSVADFPCLCFFMRNSKLLTTYGVDPNLAMQLPAKMQTCPVCALLKIPIIDHGALGFRCSTRKLMFLCFV</sequence>
<reference evidence="3 4" key="1">
    <citation type="journal article" date="2022" name="Hortic Res">
        <title>The genome of Dioscorea zingiberensis sheds light on the biosynthesis, origin and evolution of the medicinally important diosgenin saponins.</title>
        <authorList>
            <person name="Li Y."/>
            <person name="Tan C."/>
            <person name="Li Z."/>
            <person name="Guo J."/>
            <person name="Li S."/>
            <person name="Chen X."/>
            <person name="Wang C."/>
            <person name="Dai X."/>
            <person name="Yang H."/>
            <person name="Song W."/>
            <person name="Hou L."/>
            <person name="Xu J."/>
            <person name="Tong Z."/>
            <person name="Xu A."/>
            <person name="Yuan X."/>
            <person name="Wang W."/>
            <person name="Yang Q."/>
            <person name="Chen L."/>
            <person name="Sun Z."/>
            <person name="Wang K."/>
            <person name="Pan B."/>
            <person name="Chen J."/>
            <person name="Bao Y."/>
            <person name="Liu F."/>
            <person name="Qi X."/>
            <person name="Gang D.R."/>
            <person name="Wen J."/>
            <person name="Li J."/>
        </authorList>
    </citation>
    <scope>NUCLEOTIDE SEQUENCE [LARGE SCALE GENOMIC DNA]</scope>
    <source>
        <strain evidence="3">Dzin_1.0</strain>
    </source>
</reference>
<evidence type="ECO:0000313" key="3">
    <source>
        <dbReference type="EMBL" id="KAJ0959927.1"/>
    </source>
</evidence>
<dbReference type="PANTHER" id="PTHR33122:SF36">
    <property type="entry name" value="LIPID TRANSFER PROTEIN"/>
    <property type="match status" value="1"/>
</dbReference>
<gene>
    <name evidence="3" type="ORF">J5N97_000304</name>
</gene>
<dbReference type="CDD" id="cd04660">
    <property type="entry name" value="nsLTP_like"/>
    <property type="match status" value="1"/>
</dbReference>
<dbReference type="Proteomes" id="UP001085076">
    <property type="component" value="Unassembled WGS sequence"/>
</dbReference>
<dbReference type="AlphaFoldDB" id="A0A9D5H1M2"/>
<dbReference type="GO" id="GO:0009627">
    <property type="term" value="P:systemic acquired resistance"/>
    <property type="evidence" value="ECO:0007669"/>
    <property type="project" value="InterPro"/>
</dbReference>
<keyword evidence="1" id="KW-0732">Signal</keyword>
<feature type="signal peptide" evidence="1">
    <location>
        <begin position="1"/>
        <end position="23"/>
    </location>
</feature>
<dbReference type="Pfam" id="PF14368">
    <property type="entry name" value="LTP_2"/>
    <property type="match status" value="1"/>
</dbReference>